<feature type="region of interest" description="Disordered" evidence="1">
    <location>
        <begin position="1"/>
        <end position="24"/>
    </location>
</feature>
<feature type="region of interest" description="Disordered" evidence="1">
    <location>
        <begin position="437"/>
        <end position="462"/>
    </location>
</feature>
<keyword evidence="4" id="KW-1185">Reference proteome</keyword>
<dbReference type="AlphaFoldDB" id="A0A9W8GCN5"/>
<dbReference type="Pfam" id="PF26147">
    <property type="entry name" value="AB_HYDROLASE_YMC0-YMC35"/>
    <property type="match status" value="2"/>
</dbReference>
<evidence type="ECO:0000256" key="1">
    <source>
        <dbReference type="SAM" id="MobiDB-lite"/>
    </source>
</evidence>
<feature type="region of interest" description="Disordered" evidence="1">
    <location>
        <begin position="214"/>
        <end position="259"/>
    </location>
</feature>
<accession>A0A9W8GCN5</accession>
<dbReference type="PANTHER" id="PTHR47349">
    <property type="entry name" value="CHROMOSOME 8, WHOLE GENOME SHOTGUN SEQUENCE"/>
    <property type="match status" value="1"/>
</dbReference>
<dbReference type="OrthoDB" id="5598028at2759"/>
<feature type="compositionally biased region" description="Low complexity" evidence="1">
    <location>
        <begin position="236"/>
        <end position="247"/>
    </location>
</feature>
<name>A0A9W8GCN5_9FUNG</name>
<gene>
    <name evidence="3" type="ORF">IWW39_004039</name>
</gene>
<feature type="region of interest" description="Disordered" evidence="1">
    <location>
        <begin position="364"/>
        <end position="418"/>
    </location>
</feature>
<protein>
    <recommendedName>
        <fullName evidence="2">YMC020W-like alpha/beta hydrolase domain-containing protein</fullName>
    </recommendedName>
</protein>
<dbReference type="EMBL" id="JANBTX010000134">
    <property type="protein sequence ID" value="KAJ2685793.1"/>
    <property type="molecule type" value="Genomic_DNA"/>
</dbReference>
<feature type="compositionally biased region" description="Basic and acidic residues" evidence="1">
    <location>
        <begin position="405"/>
        <end position="417"/>
    </location>
</feature>
<feature type="compositionally biased region" description="Polar residues" evidence="1">
    <location>
        <begin position="654"/>
        <end position="666"/>
    </location>
</feature>
<feature type="domain" description="YMC020W-like alpha/beta hydrolase" evidence="2">
    <location>
        <begin position="683"/>
        <end position="889"/>
    </location>
</feature>
<dbReference type="PANTHER" id="PTHR47349:SF1">
    <property type="entry name" value="AER328WP"/>
    <property type="match status" value="1"/>
</dbReference>
<dbReference type="InterPro" id="IPR058933">
    <property type="entry name" value="YMC020W-like_ab_hydrolase"/>
</dbReference>
<evidence type="ECO:0000313" key="4">
    <source>
        <dbReference type="Proteomes" id="UP001151516"/>
    </source>
</evidence>
<feature type="region of interest" description="Disordered" evidence="1">
    <location>
        <begin position="40"/>
        <end position="112"/>
    </location>
</feature>
<feature type="compositionally biased region" description="Polar residues" evidence="1">
    <location>
        <begin position="63"/>
        <end position="94"/>
    </location>
</feature>
<sequence length="993" mass="105712">MKSNSAHVDSGRRGDPHAASTPELLLSGIVPELLGNECRPRSWSAQGEAGLERRPPNRLYGASSATCGSPVRSSTFSVMSQPTGTPPRSSSIYSKSGGIAVGVSGSPDSQLSRAQPRVATTSAGGSHPVMARGQIIAPQVRPRPLSSSGMRKQALSLMKPLVALGAQQQDTPPTSPSPAAVVAVIEPVKDALSASPAESATDSVTVAGGSVGKAVDSASSHRTDTSSRRGSCQSMTASDTDAAASLLKNPRQRQGSKTGALVGVRPAADEQLLCIDGSKVTKPTHGIATESLDQQLQQHELPRQSAACELPPDSAVGDQGDFTDTVSAAGNVADSSSRWSWGWFSTSKSTAETSLGCTEPAPGGLDGQPYKHTDNLHDLPPTSTLNGCVSGVDPGPTDPSGPSEGEARATDTSDQRPRVNMLVPDLDFESAISVAPTVDVLSGEPTGEESDGMKPGGDAPALSWHGQLHELGKALLKGAIAIAPDWARSAVQGRHSADTLGQIDGRSSCSESTEYSSSQRIKRAMDANAHTLGKIAVVGVHGWFPTRMLQMISGEPTGKSEKFCVMMRDAIKEYLHDTHGIRVDNSDISLFPLVGEGRIEDRVELLLSQITDTDEPADSQPPASAIGRSSGGNRPASSLGVASPAADRKPKSQAKASSSDAPNSSARRSEMIAEVLMPERKRRAEMLKAADTVFVVTHSQGTPVSAMLIERLIELELLEPRRQRIGMLAMAGISHGPLPYLKDNVVIKYIESEAARELFELMDPSSPQSQRYVGALSTILHKGVRLICIGSWVDEVVPLYSAIIQGVSHPNVYRAMYVDSHHYLDDFLTNLIVFALRLRNMGIYDHDLLTHLSEVVAGSLWGHSGHSTIYAEPAVFKLALKWLLYSTSSVPLSSSASVPTVALGLPAGHQHAEASASGSQIHMSYRPFNAAERLNPFFIPWIMRTLWDEPEIRQSEGLRAELQRLVALFDKWAPETKAGKELKYRLEPVRAAL</sequence>
<comment type="caution">
    <text evidence="3">The sequence shown here is derived from an EMBL/GenBank/DDBJ whole genome shotgun (WGS) entry which is preliminary data.</text>
</comment>
<evidence type="ECO:0000259" key="2">
    <source>
        <dbReference type="Pfam" id="PF26147"/>
    </source>
</evidence>
<feature type="domain" description="YMC020W-like alpha/beta hydrolase" evidence="2">
    <location>
        <begin position="528"/>
        <end position="609"/>
    </location>
</feature>
<proteinExistence type="predicted"/>
<evidence type="ECO:0000313" key="3">
    <source>
        <dbReference type="EMBL" id="KAJ2685793.1"/>
    </source>
</evidence>
<reference evidence="3" key="1">
    <citation type="submission" date="2022-07" db="EMBL/GenBank/DDBJ databases">
        <title>Phylogenomic reconstructions and comparative analyses of Kickxellomycotina fungi.</title>
        <authorList>
            <person name="Reynolds N.K."/>
            <person name="Stajich J.E."/>
            <person name="Barry K."/>
            <person name="Grigoriev I.V."/>
            <person name="Crous P."/>
            <person name="Smith M.E."/>
        </authorList>
    </citation>
    <scope>NUCLEOTIDE SEQUENCE</scope>
    <source>
        <strain evidence="3">CBS 109367</strain>
    </source>
</reference>
<dbReference type="InterPro" id="IPR058934">
    <property type="entry name" value="YMC020W-like"/>
</dbReference>
<organism evidence="3 4">
    <name type="scientific">Coemansia spiralis</name>
    <dbReference type="NCBI Taxonomy" id="417178"/>
    <lineage>
        <taxon>Eukaryota</taxon>
        <taxon>Fungi</taxon>
        <taxon>Fungi incertae sedis</taxon>
        <taxon>Zoopagomycota</taxon>
        <taxon>Kickxellomycotina</taxon>
        <taxon>Kickxellomycetes</taxon>
        <taxon>Kickxellales</taxon>
        <taxon>Kickxellaceae</taxon>
        <taxon>Coemansia</taxon>
    </lineage>
</organism>
<dbReference type="Proteomes" id="UP001151516">
    <property type="component" value="Unassembled WGS sequence"/>
</dbReference>
<feature type="region of interest" description="Disordered" evidence="1">
    <location>
        <begin position="611"/>
        <end position="669"/>
    </location>
</feature>